<feature type="transmembrane region" description="Helical" evidence="5">
    <location>
        <begin position="38"/>
        <end position="56"/>
    </location>
</feature>
<evidence type="ECO:0000313" key="7">
    <source>
        <dbReference type="Proteomes" id="UP001628192"/>
    </source>
</evidence>
<dbReference type="Pfam" id="PF04610">
    <property type="entry name" value="TrbL"/>
    <property type="match status" value="1"/>
</dbReference>
<dbReference type="Proteomes" id="UP001628192">
    <property type="component" value="Unassembled WGS sequence"/>
</dbReference>
<comment type="subcellular location">
    <subcellularLocation>
        <location evidence="1">Membrane</location>
        <topology evidence="1">Multi-pass membrane protein</topology>
    </subcellularLocation>
</comment>
<comment type="caution">
    <text evidence="6">The sequence shown here is derived from an EMBL/GenBank/DDBJ whole genome shotgun (WGS) entry which is preliminary data.</text>
</comment>
<dbReference type="EMBL" id="BAAFSG010000001">
    <property type="protein sequence ID" value="GAB1255365.1"/>
    <property type="molecule type" value="Genomic_DNA"/>
</dbReference>
<evidence type="ECO:0000256" key="5">
    <source>
        <dbReference type="SAM" id="Phobius"/>
    </source>
</evidence>
<proteinExistence type="predicted"/>
<keyword evidence="3 5" id="KW-1133">Transmembrane helix</keyword>
<dbReference type="NCBIfam" id="TIGR02783">
    <property type="entry name" value="TrbL_P"/>
    <property type="match status" value="1"/>
</dbReference>
<dbReference type="InterPro" id="IPR007688">
    <property type="entry name" value="Conjugal_tfr_TrbL/VirB6"/>
</dbReference>
<accession>A0ABQ0EC36</accession>
<feature type="transmembrane region" description="Helical" evidence="5">
    <location>
        <begin position="196"/>
        <end position="216"/>
    </location>
</feature>
<feature type="transmembrane region" description="Helical" evidence="5">
    <location>
        <begin position="135"/>
        <end position="154"/>
    </location>
</feature>
<gene>
    <name evidence="6" type="ORF">Defa_28520</name>
</gene>
<feature type="transmembrane region" description="Helical" evidence="5">
    <location>
        <begin position="236"/>
        <end position="258"/>
    </location>
</feature>
<evidence type="ECO:0000256" key="2">
    <source>
        <dbReference type="ARBA" id="ARBA00022692"/>
    </source>
</evidence>
<protein>
    <recommendedName>
        <fullName evidence="8">P-type conjugative transfer protein TrbL</fullName>
    </recommendedName>
</protein>
<sequence>MLKYAKILFYWCAVLEVAWLGVKMTLGNSDMRETIKNFCLVLLAAGFFLAVINNYHTWTWNVINGLKAIAGEATTIADASDEPFTVGLSLAKDVFKKTDYFEPAKSLAYILAGMAILFCFTLVTLQIILIKCECIVAMCASSILLGLGATSFLRDYAINALRYVFAVAFKLMVMQLVLGVGIDFIRKLKVAEEMDWPQIGVTISFCVIFYCLVKTLPDVVAGIINGSHVSTGNALASTVTAMGAGLAGLGMAAGSGMANLGRAAQAAKAQGAQGVGGMLKGTASNLWNATREASHNRGQRNNTVASSLRERIEAARLEASKGQNKGH</sequence>
<organism evidence="6 7">
    <name type="scientific">Desulfovibrio falkowii</name>
    <dbReference type="NCBI Taxonomy" id="3136602"/>
    <lineage>
        <taxon>Bacteria</taxon>
        <taxon>Pseudomonadati</taxon>
        <taxon>Thermodesulfobacteriota</taxon>
        <taxon>Desulfovibrionia</taxon>
        <taxon>Desulfovibrionales</taxon>
        <taxon>Desulfovibrionaceae</taxon>
        <taxon>Desulfovibrio</taxon>
    </lineage>
</organism>
<evidence type="ECO:0000256" key="4">
    <source>
        <dbReference type="ARBA" id="ARBA00023136"/>
    </source>
</evidence>
<evidence type="ECO:0000256" key="3">
    <source>
        <dbReference type="ARBA" id="ARBA00022989"/>
    </source>
</evidence>
<evidence type="ECO:0000313" key="6">
    <source>
        <dbReference type="EMBL" id="GAB1255365.1"/>
    </source>
</evidence>
<dbReference type="InterPro" id="IPR014150">
    <property type="entry name" value="Conjugal_tfr_TrbL"/>
</dbReference>
<reference evidence="6 7" key="1">
    <citation type="journal article" date="2025" name="Int. J. Syst. Evol. Microbiol.">
        <title>Desulfovibrio falkowii sp. nov., Porphyromonas miyakawae sp. nov., Mediterraneibacter flintii sp. nov. and Owariibacterium komagatae gen. nov., sp. nov., isolated from human faeces.</title>
        <authorList>
            <person name="Hamaguchi T."/>
            <person name="Ohara M."/>
            <person name="Hisatomi A."/>
            <person name="Sekiguchi K."/>
            <person name="Takeda J.I."/>
            <person name="Ueyama J."/>
            <person name="Ito M."/>
            <person name="Nishiwaki H."/>
            <person name="Ogi T."/>
            <person name="Hirayama M."/>
            <person name="Ohkuma M."/>
            <person name="Sakamoto M."/>
            <person name="Ohno K."/>
        </authorList>
    </citation>
    <scope>NUCLEOTIDE SEQUENCE [LARGE SCALE GENOMIC DNA]</scope>
    <source>
        <strain evidence="6 7">13CB8C</strain>
    </source>
</reference>
<feature type="transmembrane region" description="Helical" evidence="5">
    <location>
        <begin position="160"/>
        <end position="184"/>
    </location>
</feature>
<keyword evidence="7" id="KW-1185">Reference proteome</keyword>
<keyword evidence="4 5" id="KW-0472">Membrane</keyword>
<keyword evidence="2 5" id="KW-0812">Transmembrane</keyword>
<evidence type="ECO:0000256" key="1">
    <source>
        <dbReference type="ARBA" id="ARBA00004141"/>
    </source>
</evidence>
<name>A0ABQ0EC36_9BACT</name>
<feature type="transmembrane region" description="Helical" evidence="5">
    <location>
        <begin position="107"/>
        <end position="128"/>
    </location>
</feature>
<evidence type="ECO:0008006" key="8">
    <source>
        <dbReference type="Google" id="ProtNLM"/>
    </source>
</evidence>